<dbReference type="EMBL" id="BMXG01000020">
    <property type="protein sequence ID" value="GHC09144.1"/>
    <property type="molecule type" value="Genomic_DNA"/>
</dbReference>
<accession>A0A8J3GF70</accession>
<feature type="transmembrane region" description="Helical" evidence="5">
    <location>
        <begin position="58"/>
        <end position="78"/>
    </location>
</feature>
<evidence type="ECO:0000256" key="4">
    <source>
        <dbReference type="ARBA" id="ARBA00023136"/>
    </source>
</evidence>
<reference evidence="6" key="2">
    <citation type="submission" date="2020-09" db="EMBL/GenBank/DDBJ databases">
        <authorList>
            <person name="Sun Q."/>
            <person name="Kim S."/>
        </authorList>
    </citation>
    <scope>NUCLEOTIDE SEQUENCE</scope>
    <source>
        <strain evidence="6">KCTC 12870</strain>
    </source>
</reference>
<evidence type="ECO:0000313" key="7">
    <source>
        <dbReference type="Proteomes" id="UP000642829"/>
    </source>
</evidence>
<protein>
    <recommendedName>
        <fullName evidence="8">DUF1656 domain-containing protein</fullName>
    </recommendedName>
</protein>
<evidence type="ECO:0000313" key="6">
    <source>
        <dbReference type="EMBL" id="GHC09144.1"/>
    </source>
</evidence>
<keyword evidence="3 5" id="KW-1133">Transmembrane helix</keyword>
<feature type="transmembrane region" description="Helical" evidence="5">
    <location>
        <begin position="21"/>
        <end position="46"/>
    </location>
</feature>
<comment type="caution">
    <text evidence="6">The sequence shown here is derived from an EMBL/GenBank/DDBJ whole genome shotgun (WGS) entry which is preliminary data.</text>
</comment>
<reference evidence="6" key="1">
    <citation type="journal article" date="2014" name="Int. J. Syst. Evol. Microbiol.">
        <title>Complete genome sequence of Corynebacterium casei LMG S-19264T (=DSM 44701T), isolated from a smear-ripened cheese.</title>
        <authorList>
            <consortium name="US DOE Joint Genome Institute (JGI-PGF)"/>
            <person name="Walter F."/>
            <person name="Albersmeier A."/>
            <person name="Kalinowski J."/>
            <person name="Ruckert C."/>
        </authorList>
    </citation>
    <scope>NUCLEOTIDE SEQUENCE</scope>
    <source>
        <strain evidence="6">KCTC 12870</strain>
    </source>
</reference>
<name>A0A8J3GF70_9BACT</name>
<keyword evidence="1" id="KW-1003">Cell membrane</keyword>
<proteinExistence type="predicted"/>
<keyword evidence="7" id="KW-1185">Reference proteome</keyword>
<dbReference type="AlphaFoldDB" id="A0A8J3GF70"/>
<evidence type="ECO:0008006" key="8">
    <source>
        <dbReference type="Google" id="ProtNLM"/>
    </source>
</evidence>
<dbReference type="Pfam" id="PF07869">
    <property type="entry name" value="DUF1656"/>
    <property type="match status" value="1"/>
</dbReference>
<gene>
    <name evidence="6" type="ORF">GCM10007047_28030</name>
</gene>
<evidence type="ECO:0000256" key="1">
    <source>
        <dbReference type="ARBA" id="ARBA00022475"/>
    </source>
</evidence>
<dbReference type="InterPro" id="IPR012451">
    <property type="entry name" value="DUF1656"/>
</dbReference>
<organism evidence="6 7">
    <name type="scientific">Cerasicoccus arenae</name>
    <dbReference type="NCBI Taxonomy" id="424488"/>
    <lineage>
        <taxon>Bacteria</taxon>
        <taxon>Pseudomonadati</taxon>
        <taxon>Verrucomicrobiota</taxon>
        <taxon>Opitutia</taxon>
        <taxon>Puniceicoccales</taxon>
        <taxon>Cerasicoccaceae</taxon>
        <taxon>Cerasicoccus</taxon>
    </lineage>
</organism>
<evidence type="ECO:0000256" key="3">
    <source>
        <dbReference type="ARBA" id="ARBA00022989"/>
    </source>
</evidence>
<dbReference type="Proteomes" id="UP000642829">
    <property type="component" value="Unassembled WGS sequence"/>
</dbReference>
<evidence type="ECO:0000256" key="2">
    <source>
        <dbReference type="ARBA" id="ARBA00022692"/>
    </source>
</evidence>
<keyword evidence="4 5" id="KW-0472">Membrane</keyword>
<sequence length="80" mass="9102">MALSWAFLSKGIYLDPEMDLLGFYLPFSFFITIGGFVLAWLLAWVMDHVGLTRFVWHPPLFLFAMMIGCTAGLGLLLFPR</sequence>
<evidence type="ECO:0000256" key="5">
    <source>
        <dbReference type="SAM" id="Phobius"/>
    </source>
</evidence>
<keyword evidence="2 5" id="KW-0812">Transmembrane</keyword>